<organism evidence="1">
    <name type="scientific">Magallana gigas</name>
    <name type="common">Pacific oyster</name>
    <name type="synonym">Crassostrea gigas</name>
    <dbReference type="NCBI Taxonomy" id="29159"/>
    <lineage>
        <taxon>Eukaryota</taxon>
        <taxon>Metazoa</taxon>
        <taxon>Spiralia</taxon>
        <taxon>Lophotrochozoa</taxon>
        <taxon>Mollusca</taxon>
        <taxon>Bivalvia</taxon>
        <taxon>Autobranchia</taxon>
        <taxon>Pteriomorphia</taxon>
        <taxon>Ostreida</taxon>
        <taxon>Ostreoidea</taxon>
        <taxon>Ostreidae</taxon>
        <taxon>Magallana</taxon>
    </lineage>
</organism>
<dbReference type="HOGENOM" id="CLU_2906246_0_0_1"/>
<evidence type="ECO:0000313" key="1">
    <source>
        <dbReference type="EMBL" id="EKC21360.1"/>
    </source>
</evidence>
<name>K1PXY1_MAGGI</name>
<dbReference type="EMBL" id="JH818183">
    <property type="protein sequence ID" value="EKC21360.1"/>
    <property type="molecule type" value="Genomic_DNA"/>
</dbReference>
<dbReference type="InParanoid" id="K1PXY1"/>
<proteinExistence type="predicted"/>
<gene>
    <name evidence="1" type="ORF">CGI_10004040</name>
</gene>
<sequence>MLSICFTVQELQDSNSRYEYALAGVVLVLLIVLAYNGWFFPGFPTSVALCGDRVLSTVEEDS</sequence>
<dbReference type="AlphaFoldDB" id="K1PXY1"/>
<reference evidence="1" key="1">
    <citation type="journal article" date="2012" name="Nature">
        <title>The oyster genome reveals stress adaptation and complexity of shell formation.</title>
        <authorList>
            <person name="Zhang G."/>
            <person name="Fang X."/>
            <person name="Guo X."/>
            <person name="Li L."/>
            <person name="Luo R."/>
            <person name="Xu F."/>
            <person name="Yang P."/>
            <person name="Zhang L."/>
            <person name="Wang X."/>
            <person name="Qi H."/>
            <person name="Xiong Z."/>
            <person name="Que H."/>
            <person name="Xie Y."/>
            <person name="Holland P.W."/>
            <person name="Paps J."/>
            <person name="Zhu Y."/>
            <person name="Wu F."/>
            <person name="Chen Y."/>
            <person name="Wang J."/>
            <person name="Peng C."/>
            <person name="Meng J."/>
            <person name="Yang L."/>
            <person name="Liu J."/>
            <person name="Wen B."/>
            <person name="Zhang N."/>
            <person name="Huang Z."/>
            <person name="Zhu Q."/>
            <person name="Feng Y."/>
            <person name="Mount A."/>
            <person name="Hedgecock D."/>
            <person name="Xu Z."/>
            <person name="Liu Y."/>
            <person name="Domazet-Loso T."/>
            <person name="Du Y."/>
            <person name="Sun X."/>
            <person name="Zhang S."/>
            <person name="Liu B."/>
            <person name="Cheng P."/>
            <person name="Jiang X."/>
            <person name="Li J."/>
            <person name="Fan D."/>
            <person name="Wang W."/>
            <person name="Fu W."/>
            <person name="Wang T."/>
            <person name="Wang B."/>
            <person name="Zhang J."/>
            <person name="Peng Z."/>
            <person name="Li Y."/>
            <person name="Li N."/>
            <person name="Wang J."/>
            <person name="Chen M."/>
            <person name="He Y."/>
            <person name="Tan F."/>
            <person name="Song X."/>
            <person name="Zheng Q."/>
            <person name="Huang R."/>
            <person name="Yang H."/>
            <person name="Du X."/>
            <person name="Chen L."/>
            <person name="Yang M."/>
            <person name="Gaffney P.M."/>
            <person name="Wang S."/>
            <person name="Luo L."/>
            <person name="She Z."/>
            <person name="Ming Y."/>
            <person name="Huang W."/>
            <person name="Zhang S."/>
            <person name="Huang B."/>
            <person name="Zhang Y."/>
            <person name="Qu T."/>
            <person name="Ni P."/>
            <person name="Miao G."/>
            <person name="Wang J."/>
            <person name="Wang Q."/>
            <person name="Steinberg C.E."/>
            <person name="Wang H."/>
            <person name="Li N."/>
            <person name="Qian L."/>
            <person name="Zhang G."/>
            <person name="Li Y."/>
            <person name="Yang H."/>
            <person name="Liu X."/>
            <person name="Wang J."/>
            <person name="Yin Y."/>
            <person name="Wang J."/>
        </authorList>
    </citation>
    <scope>NUCLEOTIDE SEQUENCE [LARGE SCALE GENOMIC DNA]</scope>
    <source>
        <strain evidence="1">05x7-T-G4-1.051#20</strain>
    </source>
</reference>
<protein>
    <submittedName>
        <fullName evidence="1">Uncharacterized protein</fullName>
    </submittedName>
</protein>
<accession>K1PXY1</accession>